<keyword evidence="6" id="KW-0325">Glycoprotein</keyword>
<organism evidence="8 9">
    <name type="scientific">Batillaria attramentaria</name>
    <dbReference type="NCBI Taxonomy" id="370345"/>
    <lineage>
        <taxon>Eukaryota</taxon>
        <taxon>Metazoa</taxon>
        <taxon>Spiralia</taxon>
        <taxon>Lophotrochozoa</taxon>
        <taxon>Mollusca</taxon>
        <taxon>Gastropoda</taxon>
        <taxon>Caenogastropoda</taxon>
        <taxon>Sorbeoconcha</taxon>
        <taxon>Cerithioidea</taxon>
        <taxon>Batillariidae</taxon>
        <taxon>Batillaria</taxon>
    </lineage>
</organism>
<dbReference type="PANTHER" id="PTHR12370:SF3">
    <property type="entry name" value="PHOSPHOLIPASE B-LIKE 2-RELATED"/>
    <property type="match status" value="1"/>
</dbReference>
<evidence type="ECO:0000256" key="7">
    <source>
        <dbReference type="RuleBase" id="RU364138"/>
    </source>
</evidence>
<dbReference type="InterPro" id="IPR007000">
    <property type="entry name" value="PLipase_B-like"/>
</dbReference>
<keyword evidence="5 7" id="KW-0443">Lipid metabolism</keyword>
<comment type="function">
    <text evidence="7">Putative phospholipase.</text>
</comment>
<evidence type="ECO:0000256" key="1">
    <source>
        <dbReference type="ARBA" id="ARBA00007835"/>
    </source>
</evidence>
<dbReference type="Proteomes" id="UP001519460">
    <property type="component" value="Unassembled WGS sequence"/>
</dbReference>
<keyword evidence="4 7" id="KW-0442">Lipid degradation</keyword>
<dbReference type="EMBL" id="JACVVK020000124">
    <property type="protein sequence ID" value="KAK7490690.1"/>
    <property type="molecule type" value="Genomic_DNA"/>
</dbReference>
<evidence type="ECO:0000256" key="2">
    <source>
        <dbReference type="ARBA" id="ARBA00022729"/>
    </source>
</evidence>
<dbReference type="Gene3D" id="3.60.60.30">
    <property type="match status" value="1"/>
</dbReference>
<evidence type="ECO:0000256" key="4">
    <source>
        <dbReference type="ARBA" id="ARBA00022963"/>
    </source>
</evidence>
<accession>A0ABD0KV73</accession>
<dbReference type="PANTHER" id="PTHR12370">
    <property type="entry name" value="PHOSPHOLIPASE B-RELATED"/>
    <property type="match status" value="1"/>
</dbReference>
<evidence type="ECO:0000256" key="3">
    <source>
        <dbReference type="ARBA" id="ARBA00022801"/>
    </source>
</evidence>
<keyword evidence="3 7" id="KW-0378">Hydrolase</keyword>
<evidence type="ECO:0000256" key="6">
    <source>
        <dbReference type="ARBA" id="ARBA00023180"/>
    </source>
</evidence>
<dbReference type="EC" id="3.1.1.-" evidence="7"/>
<name>A0ABD0KV73_9CAEN</name>
<dbReference type="GO" id="GO:0016042">
    <property type="term" value="P:lipid catabolic process"/>
    <property type="evidence" value="ECO:0007669"/>
    <property type="project" value="UniProtKB-KW"/>
</dbReference>
<sequence>MFFSYPCTHGTTEGCNTGDVTEIYVSYDVKEDVFRLSMVKDQFYVAQARFSNCINSTGFAYLWISTVNDTSRLNSSVQAYAAGLAEGYITRELIALHYRNVWGSFCQPITSKCRVLEKFLRENLDWVTSNVEANPLDKYWYQTRLFYEQVRGLQDGYNGKPGRISLEVDDISPYELEDIEKAVWGPKAVGHTFGHCSVLIKLLLGNDGVKDVLMAHDMWAPYNTMLRILKYYDFHYVTHPKVSDVVPGRSWAFSSYPGTITSTDDFYVLSSAMVAMETTNPIYNNVLYKQVKPQSVLESVRVAVANRLAQHGNDWSQILTKYNSGTYNNQWMVVDLKQYDVHSQQIHPGFLTVLEQIPGKTRYEDATPVLLNTTYYPDIFKACGLTAMVSKYGDFFSHDLSPRARIFRRDHSTVVDVDSLTRLMRYNNFKNDPLARCNCTPPYSGENGISARSDLNPPDGTYPFPDLEFGLRGGIDMKLTSISLTQRGDMLAFRAISGPTFDPLPPFRWSTVYNSSSVSHVGQPDLWNFGPVWFNGTF</sequence>
<protein>
    <recommendedName>
        <fullName evidence="7">Phospholipase B-like</fullName>
        <ecNumber evidence="7">3.1.1.-</ecNumber>
    </recommendedName>
</protein>
<evidence type="ECO:0000256" key="5">
    <source>
        <dbReference type="ARBA" id="ARBA00023098"/>
    </source>
</evidence>
<comment type="caution">
    <text evidence="8">The sequence shown here is derived from an EMBL/GenBank/DDBJ whole genome shotgun (WGS) entry which is preliminary data.</text>
</comment>
<dbReference type="AlphaFoldDB" id="A0ABD0KV73"/>
<evidence type="ECO:0000313" key="8">
    <source>
        <dbReference type="EMBL" id="KAK7490690.1"/>
    </source>
</evidence>
<evidence type="ECO:0000313" key="9">
    <source>
        <dbReference type="Proteomes" id="UP001519460"/>
    </source>
</evidence>
<dbReference type="Pfam" id="PF04916">
    <property type="entry name" value="Phospholip_B"/>
    <property type="match status" value="1"/>
</dbReference>
<gene>
    <name evidence="8" type="ORF">BaRGS_00018107</name>
</gene>
<dbReference type="GO" id="GO:0016787">
    <property type="term" value="F:hydrolase activity"/>
    <property type="evidence" value="ECO:0007669"/>
    <property type="project" value="UniProtKB-KW"/>
</dbReference>
<keyword evidence="9" id="KW-1185">Reference proteome</keyword>
<reference evidence="8 9" key="1">
    <citation type="journal article" date="2023" name="Sci. Data">
        <title>Genome assembly of the Korean intertidal mud-creeper Batillaria attramentaria.</title>
        <authorList>
            <person name="Patra A.K."/>
            <person name="Ho P.T."/>
            <person name="Jun S."/>
            <person name="Lee S.J."/>
            <person name="Kim Y."/>
            <person name="Won Y.J."/>
        </authorList>
    </citation>
    <scope>NUCLEOTIDE SEQUENCE [LARGE SCALE GENOMIC DNA]</scope>
    <source>
        <strain evidence="8">Wonlab-2016</strain>
    </source>
</reference>
<proteinExistence type="inferred from homology"/>
<comment type="similarity">
    <text evidence="1 7">Belongs to the phospholipase B-like family.</text>
</comment>
<keyword evidence="2" id="KW-0732">Signal</keyword>